<evidence type="ECO:0000256" key="1">
    <source>
        <dbReference type="SAM" id="MobiDB-lite"/>
    </source>
</evidence>
<dbReference type="PANTHER" id="PTHR35750:SF1">
    <property type="entry name" value="PHOSPHOLIPID HYDROPEROXIDE GLUTATHIONE PEROXIDASE"/>
    <property type="match status" value="1"/>
</dbReference>
<organism evidence="2 3">
    <name type="scientific">Quercus lobata</name>
    <name type="common">Valley oak</name>
    <dbReference type="NCBI Taxonomy" id="97700"/>
    <lineage>
        <taxon>Eukaryota</taxon>
        <taxon>Viridiplantae</taxon>
        <taxon>Streptophyta</taxon>
        <taxon>Embryophyta</taxon>
        <taxon>Tracheophyta</taxon>
        <taxon>Spermatophyta</taxon>
        <taxon>Magnoliopsida</taxon>
        <taxon>eudicotyledons</taxon>
        <taxon>Gunneridae</taxon>
        <taxon>Pentapetalae</taxon>
        <taxon>rosids</taxon>
        <taxon>fabids</taxon>
        <taxon>Fagales</taxon>
        <taxon>Fagaceae</taxon>
        <taxon>Quercus</taxon>
    </lineage>
</organism>
<reference evidence="2" key="2">
    <citation type="submission" date="2021-01" db="UniProtKB">
        <authorList>
            <consortium name="EnsemblPlants"/>
        </authorList>
    </citation>
    <scope>IDENTIFICATION</scope>
</reference>
<dbReference type="Proteomes" id="UP000594261">
    <property type="component" value="Chromosome 12"/>
</dbReference>
<dbReference type="InParanoid" id="A0A7N2RE97"/>
<dbReference type="EnsemblPlants" id="QL12p005998:mrna">
    <property type="protein sequence ID" value="QL12p005998:mrna"/>
    <property type="gene ID" value="QL12p005998"/>
</dbReference>
<dbReference type="AlphaFoldDB" id="A0A7N2RE97"/>
<sequence>MGLLKKIAGFLGFSKDDNHESKDEDDDNNNNINSNNNNNSEAQTHGNSNRSSAHFQETGLPRRGFSVPVQVSLERPHLGPLLSPCIPPDAAVQCDERVREITSSFLCGASDEEFKFSLVAWEAVCFAIGGFYYEAIQGTKAEEYLGLRWYTKALRIDEDGDVADEFLDEVLLESSTSTEDHQRSFPKFEVKYSTRPAKVKSLLLASDGKIRQCVEHQGRLQWV</sequence>
<dbReference type="OMA" id="HQFVESS"/>
<protein>
    <submittedName>
        <fullName evidence="2">Uncharacterized protein</fullName>
    </submittedName>
</protein>
<feature type="region of interest" description="Disordered" evidence="1">
    <location>
        <begin position="14"/>
        <end position="55"/>
    </location>
</feature>
<dbReference type="EMBL" id="LRBV02000012">
    <property type="status" value="NOT_ANNOTATED_CDS"/>
    <property type="molecule type" value="Genomic_DNA"/>
</dbReference>
<name>A0A7N2RE97_QUELO</name>
<dbReference type="PANTHER" id="PTHR35750">
    <property type="entry name" value="PHOSPHOLIPID HYDROPEROXIDE GLUTATHIONE PEROXIDASE"/>
    <property type="match status" value="1"/>
</dbReference>
<reference evidence="2 3" key="1">
    <citation type="journal article" date="2016" name="G3 (Bethesda)">
        <title>First Draft Assembly and Annotation of the Genome of a California Endemic Oak Quercus lobata Nee (Fagaceae).</title>
        <authorList>
            <person name="Sork V.L."/>
            <person name="Fitz-Gibbon S.T."/>
            <person name="Puiu D."/>
            <person name="Crepeau M."/>
            <person name="Gugger P.F."/>
            <person name="Sherman R."/>
            <person name="Stevens K."/>
            <person name="Langley C.H."/>
            <person name="Pellegrini M."/>
            <person name="Salzberg S.L."/>
        </authorList>
    </citation>
    <scope>NUCLEOTIDE SEQUENCE [LARGE SCALE GENOMIC DNA]</scope>
    <source>
        <strain evidence="2 3">cv. SW786</strain>
    </source>
</reference>
<dbReference type="FunCoup" id="A0A7N2RE97">
    <property type="interactions" value="1747"/>
</dbReference>
<keyword evidence="3" id="KW-1185">Reference proteome</keyword>
<evidence type="ECO:0000313" key="2">
    <source>
        <dbReference type="EnsemblPlants" id="QL12p005998:mrna"/>
    </source>
</evidence>
<dbReference type="Gramene" id="QL12p005998:mrna">
    <property type="protein sequence ID" value="QL12p005998:mrna"/>
    <property type="gene ID" value="QL12p005998"/>
</dbReference>
<feature type="compositionally biased region" description="Low complexity" evidence="1">
    <location>
        <begin position="29"/>
        <end position="41"/>
    </location>
</feature>
<feature type="compositionally biased region" description="Polar residues" evidence="1">
    <location>
        <begin position="42"/>
        <end position="55"/>
    </location>
</feature>
<proteinExistence type="predicted"/>
<evidence type="ECO:0000313" key="3">
    <source>
        <dbReference type="Proteomes" id="UP000594261"/>
    </source>
</evidence>
<accession>A0A7N2RE97</accession>